<reference evidence="2" key="1">
    <citation type="journal article" name="BMC Genomics">
        <title>Long-read sequencing and de novo genome assembly of marine medaka (Oryzias melastigma).</title>
        <authorList>
            <person name="Liang P."/>
            <person name="Saqib H.S.A."/>
            <person name="Ni X."/>
            <person name="Shen Y."/>
        </authorList>
    </citation>
    <scope>NUCLEOTIDE SEQUENCE</scope>
    <source>
        <strain evidence="2">Bigg-433</strain>
    </source>
</reference>
<evidence type="ECO:0000313" key="3">
    <source>
        <dbReference type="Proteomes" id="UP000646548"/>
    </source>
</evidence>
<evidence type="ECO:0000256" key="1">
    <source>
        <dbReference type="SAM" id="MobiDB-lite"/>
    </source>
</evidence>
<evidence type="ECO:0000313" key="2">
    <source>
        <dbReference type="EMBL" id="KAF6720448.1"/>
    </source>
</evidence>
<dbReference type="AlphaFoldDB" id="A0A834BVG2"/>
<dbReference type="Proteomes" id="UP000646548">
    <property type="component" value="Unassembled WGS sequence"/>
</dbReference>
<accession>A0A834BVG2</accession>
<comment type="caution">
    <text evidence="2">The sequence shown here is derived from an EMBL/GenBank/DDBJ whole genome shotgun (WGS) entry which is preliminary data.</text>
</comment>
<protein>
    <submittedName>
        <fullName evidence="2">Uncharacterized protein</fullName>
    </submittedName>
</protein>
<gene>
    <name evidence="2" type="ORF">FQA47_002929</name>
</gene>
<proteinExistence type="predicted"/>
<name>A0A834BVG2_ORYME</name>
<sequence length="179" mass="19691">MVNSQRAGRHEDARSCAAGSVPTRRLRATDALQSQRSARAGDTRVTFWGTLVISARDCWRRNIRLLCAASLSAGPRAPLSQTPRVRNLDPDQVTASRLHVSIELRIGPKEFVRSVRIIRFLKNCSASSRKGPDSCVSRSSRCQRKLRADSCRRMDAITGQREPDGPPGSLSCAFSLPSC</sequence>
<organism evidence="2 3">
    <name type="scientific">Oryzias melastigma</name>
    <name type="common">Marine medaka</name>
    <dbReference type="NCBI Taxonomy" id="30732"/>
    <lineage>
        <taxon>Eukaryota</taxon>
        <taxon>Metazoa</taxon>
        <taxon>Chordata</taxon>
        <taxon>Craniata</taxon>
        <taxon>Vertebrata</taxon>
        <taxon>Euteleostomi</taxon>
        <taxon>Actinopterygii</taxon>
        <taxon>Neopterygii</taxon>
        <taxon>Teleostei</taxon>
        <taxon>Neoteleostei</taxon>
        <taxon>Acanthomorphata</taxon>
        <taxon>Ovalentaria</taxon>
        <taxon>Atherinomorphae</taxon>
        <taxon>Beloniformes</taxon>
        <taxon>Adrianichthyidae</taxon>
        <taxon>Oryziinae</taxon>
        <taxon>Oryzias</taxon>
    </lineage>
</organism>
<feature type="region of interest" description="Disordered" evidence="1">
    <location>
        <begin position="1"/>
        <end position="21"/>
    </location>
</feature>
<dbReference type="EMBL" id="WKFB01000527">
    <property type="protein sequence ID" value="KAF6720448.1"/>
    <property type="molecule type" value="Genomic_DNA"/>
</dbReference>